<gene>
    <name evidence="7" type="ORF">AS202_18045</name>
</gene>
<organism evidence="7 8">
    <name type="scientific">Myroides odoratimimus</name>
    <dbReference type="NCBI Taxonomy" id="76832"/>
    <lineage>
        <taxon>Bacteria</taxon>
        <taxon>Pseudomonadati</taxon>
        <taxon>Bacteroidota</taxon>
        <taxon>Flavobacteriia</taxon>
        <taxon>Flavobacteriales</taxon>
        <taxon>Flavobacteriaceae</taxon>
        <taxon>Myroides</taxon>
    </lineage>
</organism>
<dbReference type="RefSeq" id="WP_058699818.1">
    <property type="nucleotide sequence ID" value="NZ_CP013690.1"/>
</dbReference>
<dbReference type="SUPFAM" id="SSF88659">
    <property type="entry name" value="Sigma3 and sigma4 domains of RNA polymerase sigma factors"/>
    <property type="match status" value="1"/>
</dbReference>
<dbReference type="InterPro" id="IPR013325">
    <property type="entry name" value="RNA_pol_sigma_r2"/>
</dbReference>
<dbReference type="InterPro" id="IPR036388">
    <property type="entry name" value="WH-like_DNA-bd_sf"/>
</dbReference>
<dbReference type="InterPro" id="IPR013324">
    <property type="entry name" value="RNA_pol_sigma_r3/r4-like"/>
</dbReference>
<name>A0AAI8G643_9FLAO</name>
<dbReference type="InterPro" id="IPR014284">
    <property type="entry name" value="RNA_pol_sigma-70_dom"/>
</dbReference>
<dbReference type="Gene3D" id="1.10.10.10">
    <property type="entry name" value="Winged helix-like DNA-binding domain superfamily/Winged helix DNA-binding domain"/>
    <property type="match status" value="1"/>
</dbReference>
<dbReference type="Pfam" id="PF08281">
    <property type="entry name" value="Sigma70_r4_2"/>
    <property type="match status" value="1"/>
</dbReference>
<dbReference type="Pfam" id="PF04542">
    <property type="entry name" value="Sigma70_r2"/>
    <property type="match status" value="1"/>
</dbReference>
<evidence type="ECO:0000256" key="3">
    <source>
        <dbReference type="ARBA" id="ARBA00023082"/>
    </source>
</evidence>
<dbReference type="Proteomes" id="UP000069030">
    <property type="component" value="Chromosome"/>
</dbReference>
<evidence type="ECO:0000313" key="7">
    <source>
        <dbReference type="EMBL" id="ALU27932.1"/>
    </source>
</evidence>
<evidence type="ECO:0000256" key="4">
    <source>
        <dbReference type="ARBA" id="ARBA00023163"/>
    </source>
</evidence>
<keyword evidence="4" id="KW-0804">Transcription</keyword>
<dbReference type="Gene3D" id="1.10.1740.10">
    <property type="match status" value="1"/>
</dbReference>
<dbReference type="InterPro" id="IPR007627">
    <property type="entry name" value="RNA_pol_sigma70_r2"/>
</dbReference>
<dbReference type="InterPro" id="IPR013249">
    <property type="entry name" value="RNA_pol_sigma70_r4_t2"/>
</dbReference>
<dbReference type="GO" id="GO:0006352">
    <property type="term" value="P:DNA-templated transcription initiation"/>
    <property type="evidence" value="ECO:0007669"/>
    <property type="project" value="InterPro"/>
</dbReference>
<dbReference type="SUPFAM" id="SSF88946">
    <property type="entry name" value="Sigma2 domain of RNA polymerase sigma factors"/>
    <property type="match status" value="1"/>
</dbReference>
<dbReference type="AlphaFoldDB" id="A0AAI8G643"/>
<evidence type="ECO:0000259" key="5">
    <source>
        <dbReference type="Pfam" id="PF04542"/>
    </source>
</evidence>
<keyword evidence="3" id="KW-0731">Sigma factor</keyword>
<protein>
    <submittedName>
        <fullName evidence="7">RNA polymerase subunit sigma-70</fullName>
    </submittedName>
</protein>
<reference evidence="7 8" key="1">
    <citation type="journal article" date="2016" name="J. Zhejiang Univ. Sci. B">
        <title>Antibiotic resistance mechanisms of Myroides sp.</title>
        <authorList>
            <person name="Hu S."/>
            <person name="Yuan S."/>
            <person name="Qu H."/>
            <person name="Jiang T."/>
            <person name="Zhou Y."/>
            <person name="Wang M."/>
            <person name="Ming D."/>
        </authorList>
    </citation>
    <scope>NUCLEOTIDE SEQUENCE [LARGE SCALE GENOMIC DNA]</scope>
    <source>
        <strain evidence="7 8">PR63039</strain>
    </source>
</reference>
<dbReference type="PANTHER" id="PTHR43133">
    <property type="entry name" value="RNA POLYMERASE ECF-TYPE SIGMA FACTO"/>
    <property type="match status" value="1"/>
</dbReference>
<dbReference type="EMBL" id="CP013690">
    <property type="protein sequence ID" value="ALU27932.1"/>
    <property type="molecule type" value="Genomic_DNA"/>
</dbReference>
<dbReference type="GO" id="GO:0016987">
    <property type="term" value="F:sigma factor activity"/>
    <property type="evidence" value="ECO:0007669"/>
    <property type="project" value="UniProtKB-KW"/>
</dbReference>
<evidence type="ECO:0000256" key="1">
    <source>
        <dbReference type="ARBA" id="ARBA00010641"/>
    </source>
</evidence>
<evidence type="ECO:0000313" key="8">
    <source>
        <dbReference type="Proteomes" id="UP000069030"/>
    </source>
</evidence>
<dbReference type="KEGG" id="mod:AS202_18045"/>
<feature type="domain" description="RNA polymerase sigma-70 region 2" evidence="5">
    <location>
        <begin position="11"/>
        <end position="75"/>
    </location>
</feature>
<comment type="similarity">
    <text evidence="1">Belongs to the sigma-70 factor family. ECF subfamily.</text>
</comment>
<accession>A0AAI8G643</accession>
<dbReference type="CDD" id="cd06171">
    <property type="entry name" value="Sigma70_r4"/>
    <property type="match status" value="1"/>
</dbReference>
<dbReference type="GO" id="GO:0003677">
    <property type="term" value="F:DNA binding"/>
    <property type="evidence" value="ECO:0007669"/>
    <property type="project" value="InterPro"/>
</dbReference>
<proteinExistence type="inferred from homology"/>
<dbReference type="PANTHER" id="PTHR43133:SF46">
    <property type="entry name" value="RNA POLYMERASE SIGMA-70 FACTOR ECF SUBFAMILY"/>
    <property type="match status" value="1"/>
</dbReference>
<evidence type="ECO:0000256" key="2">
    <source>
        <dbReference type="ARBA" id="ARBA00023015"/>
    </source>
</evidence>
<evidence type="ECO:0000259" key="6">
    <source>
        <dbReference type="Pfam" id="PF08281"/>
    </source>
</evidence>
<feature type="domain" description="RNA polymerase sigma factor 70 region 4 type 2" evidence="6">
    <location>
        <begin position="114"/>
        <end position="159"/>
    </location>
</feature>
<dbReference type="InterPro" id="IPR039425">
    <property type="entry name" value="RNA_pol_sigma-70-like"/>
</dbReference>
<dbReference type="NCBIfam" id="TIGR02937">
    <property type="entry name" value="sigma70-ECF"/>
    <property type="match status" value="1"/>
</dbReference>
<sequence length="179" mass="21212">MISKEKKFDSLYAKHWAELYIYAFNVLRDKEIAEDIVQEIFIEYWNRMDDIVIELPRAYFFQSVRNQCAKSLNTRRFDQVQIENIAALIPELDDVQFDLIKQQLLSEIDQTACSLLPDKCLAIFKMRFYEQLSYKEIALKMNVSESTVENQINKALKLLRGNTRYITDFHFSVLLSIMC</sequence>
<keyword evidence="2" id="KW-0805">Transcription regulation</keyword>